<reference evidence="3" key="1">
    <citation type="submission" date="2022-10" db="EMBL/GenBank/DDBJ databases">
        <title>Genome assembly of Pristionchus species.</title>
        <authorList>
            <person name="Yoshida K."/>
            <person name="Sommer R.J."/>
        </authorList>
    </citation>
    <scope>NUCLEOTIDE SEQUENCE [LARGE SCALE GENOMIC DNA]</scope>
    <source>
        <strain evidence="3">RS5460</strain>
    </source>
</reference>
<feature type="compositionally biased region" description="Basic and acidic residues" evidence="1">
    <location>
        <begin position="45"/>
        <end position="63"/>
    </location>
</feature>
<dbReference type="Proteomes" id="UP001328107">
    <property type="component" value="Unassembled WGS sequence"/>
</dbReference>
<comment type="caution">
    <text evidence="2">The sequence shown here is derived from an EMBL/GenBank/DDBJ whole genome shotgun (WGS) entry which is preliminary data.</text>
</comment>
<feature type="region of interest" description="Disordered" evidence="1">
    <location>
        <begin position="1"/>
        <end position="97"/>
    </location>
</feature>
<evidence type="ECO:0000313" key="2">
    <source>
        <dbReference type="EMBL" id="GMR48774.1"/>
    </source>
</evidence>
<proteinExistence type="predicted"/>
<gene>
    <name evidence="2" type="ORF">PMAYCL1PPCAC_18969</name>
</gene>
<feature type="compositionally biased region" description="Polar residues" evidence="1">
    <location>
        <begin position="18"/>
        <end position="27"/>
    </location>
</feature>
<evidence type="ECO:0000256" key="1">
    <source>
        <dbReference type="SAM" id="MobiDB-lite"/>
    </source>
</evidence>
<sequence length="193" mass="22504">MGAVLSGVRRRSSLSPYMDNNKNTKMQNRPVAPVVPRHISPHVSSFERRTKFKKSLDTSKEDCSSFEGSQASESENVEKKKKKKEPSSHSSDTSYGVKSLPQISDYYRWRHDNKSEDEKWLGAVKEFNARQKVWKRRATPARCVRRIGCKPFGLNWTKCAKEVYKRVPPSLWVVEPDLQQEQQLRKYKRITEE</sequence>
<feature type="non-terminal residue" evidence="2">
    <location>
        <position position="193"/>
    </location>
</feature>
<name>A0AAN5CQX8_9BILA</name>
<accession>A0AAN5CQX8</accession>
<keyword evidence="3" id="KW-1185">Reference proteome</keyword>
<organism evidence="2 3">
    <name type="scientific">Pristionchus mayeri</name>
    <dbReference type="NCBI Taxonomy" id="1317129"/>
    <lineage>
        <taxon>Eukaryota</taxon>
        <taxon>Metazoa</taxon>
        <taxon>Ecdysozoa</taxon>
        <taxon>Nematoda</taxon>
        <taxon>Chromadorea</taxon>
        <taxon>Rhabditida</taxon>
        <taxon>Rhabditina</taxon>
        <taxon>Diplogasteromorpha</taxon>
        <taxon>Diplogasteroidea</taxon>
        <taxon>Neodiplogasteridae</taxon>
        <taxon>Pristionchus</taxon>
    </lineage>
</organism>
<dbReference type="EMBL" id="BTRK01000004">
    <property type="protein sequence ID" value="GMR48774.1"/>
    <property type="molecule type" value="Genomic_DNA"/>
</dbReference>
<dbReference type="AlphaFoldDB" id="A0AAN5CQX8"/>
<protein>
    <submittedName>
        <fullName evidence="2">Uncharacterized protein</fullName>
    </submittedName>
</protein>
<evidence type="ECO:0000313" key="3">
    <source>
        <dbReference type="Proteomes" id="UP001328107"/>
    </source>
</evidence>